<dbReference type="AlphaFoldDB" id="A0AAW1R6V6"/>
<proteinExistence type="predicted"/>
<protein>
    <submittedName>
        <fullName evidence="1">Uncharacterized protein</fullName>
    </submittedName>
</protein>
<dbReference type="EMBL" id="JALJOR010000001">
    <property type="protein sequence ID" value="KAK9829518.1"/>
    <property type="molecule type" value="Genomic_DNA"/>
</dbReference>
<dbReference type="Proteomes" id="UP001489004">
    <property type="component" value="Unassembled WGS sequence"/>
</dbReference>
<keyword evidence="2" id="KW-1185">Reference proteome</keyword>
<evidence type="ECO:0000313" key="2">
    <source>
        <dbReference type="Proteomes" id="UP001489004"/>
    </source>
</evidence>
<name>A0AAW1R6V6_9CHLO</name>
<reference evidence="1 2" key="1">
    <citation type="journal article" date="2024" name="Nat. Commun.">
        <title>Phylogenomics reveals the evolutionary origins of lichenization in chlorophyte algae.</title>
        <authorList>
            <person name="Puginier C."/>
            <person name="Libourel C."/>
            <person name="Otte J."/>
            <person name="Skaloud P."/>
            <person name="Haon M."/>
            <person name="Grisel S."/>
            <person name="Petersen M."/>
            <person name="Berrin J.G."/>
            <person name="Delaux P.M."/>
            <person name="Dal Grande F."/>
            <person name="Keller J."/>
        </authorList>
    </citation>
    <scope>NUCLEOTIDE SEQUENCE [LARGE SCALE GENOMIC DNA]</scope>
    <source>
        <strain evidence="1 2">SAG 2043</strain>
    </source>
</reference>
<gene>
    <name evidence="1" type="ORF">WJX72_006301</name>
</gene>
<accession>A0AAW1R6V6</accession>
<comment type="caution">
    <text evidence="1">The sequence shown here is derived from an EMBL/GenBank/DDBJ whole genome shotgun (WGS) entry which is preliminary data.</text>
</comment>
<organism evidence="1 2">
    <name type="scientific">[Myrmecia] bisecta</name>
    <dbReference type="NCBI Taxonomy" id="41462"/>
    <lineage>
        <taxon>Eukaryota</taxon>
        <taxon>Viridiplantae</taxon>
        <taxon>Chlorophyta</taxon>
        <taxon>core chlorophytes</taxon>
        <taxon>Trebouxiophyceae</taxon>
        <taxon>Trebouxiales</taxon>
        <taxon>Trebouxiaceae</taxon>
        <taxon>Myrmecia</taxon>
    </lineage>
</organism>
<sequence length="93" mass="9749">MPQPVLAPEDKAVKSSCSAHPAVLATSSADPYFREECSLDVCPGDVEADRKICSILKAGAPSGVTSRDLPFRSRPHHSSQLCLVGGARTQTAA</sequence>
<evidence type="ECO:0000313" key="1">
    <source>
        <dbReference type="EMBL" id="KAK9829518.1"/>
    </source>
</evidence>